<dbReference type="EMBL" id="LFWU01000070">
    <property type="protein sequence ID" value="KON32348.1"/>
    <property type="molecule type" value="Genomic_DNA"/>
</dbReference>
<evidence type="ECO:0000313" key="3">
    <source>
        <dbReference type="EMBL" id="KON32348.1"/>
    </source>
</evidence>
<organism evidence="3 4">
    <name type="scientific">miscellaneous Crenarchaeota group-1 archaeon SG8-32-1</name>
    <dbReference type="NCBI Taxonomy" id="1685124"/>
    <lineage>
        <taxon>Archaea</taxon>
        <taxon>Candidatus Bathyarchaeota</taxon>
        <taxon>MCG-1</taxon>
    </lineage>
</organism>
<dbReference type="InterPro" id="IPR013324">
    <property type="entry name" value="RNA_pol_sigma_r3/r4-like"/>
</dbReference>
<dbReference type="InterPro" id="IPR036388">
    <property type="entry name" value="WH-like_DNA-bd_sf"/>
</dbReference>
<accession>A0A0M0BUP4</accession>
<feature type="region of interest" description="Disordered" evidence="2">
    <location>
        <begin position="1"/>
        <end position="20"/>
    </location>
</feature>
<comment type="similarity">
    <text evidence="1">Belongs to the UPF0251 family.</text>
</comment>
<feature type="compositionally biased region" description="Basic residues" evidence="2">
    <location>
        <begin position="1"/>
        <end position="15"/>
    </location>
</feature>
<reference evidence="3 4" key="1">
    <citation type="submission" date="2015-06" db="EMBL/GenBank/DDBJ databases">
        <title>New insights into the roles of widespread benthic archaea in carbon and nitrogen cycling.</title>
        <authorList>
            <person name="Lazar C.S."/>
            <person name="Baker B.J."/>
            <person name="Seitz K.W."/>
            <person name="Hyde A.S."/>
            <person name="Dick G.J."/>
            <person name="Hinrichs K.-U."/>
            <person name="Teske A.P."/>
        </authorList>
    </citation>
    <scope>NUCLEOTIDE SEQUENCE [LARGE SCALE GENOMIC DNA]</scope>
    <source>
        <strain evidence="3">SG8-32-1</strain>
    </source>
</reference>
<dbReference type="Gene3D" id="1.10.10.10">
    <property type="entry name" value="Winged helix-like DNA-binding domain superfamily/Winged helix DNA-binding domain"/>
    <property type="match status" value="1"/>
</dbReference>
<dbReference type="Pfam" id="PF02001">
    <property type="entry name" value="DUF134"/>
    <property type="match status" value="1"/>
</dbReference>
<name>A0A0M0BUP4_9ARCH</name>
<dbReference type="PANTHER" id="PTHR37478">
    <property type="match status" value="1"/>
</dbReference>
<evidence type="ECO:0000256" key="1">
    <source>
        <dbReference type="ARBA" id="ARBA00009350"/>
    </source>
</evidence>
<dbReference type="Proteomes" id="UP000037237">
    <property type="component" value="Unassembled WGS sequence"/>
</dbReference>
<evidence type="ECO:0000313" key="4">
    <source>
        <dbReference type="Proteomes" id="UP000037237"/>
    </source>
</evidence>
<protein>
    <submittedName>
        <fullName evidence="3">Uncharacterized protein</fullName>
    </submittedName>
</protein>
<comment type="caution">
    <text evidence="3">The sequence shown here is derived from an EMBL/GenBank/DDBJ whole genome shotgun (WGS) entry which is preliminary data.</text>
</comment>
<proteinExistence type="inferred from homology"/>
<evidence type="ECO:0000256" key="2">
    <source>
        <dbReference type="SAM" id="MobiDB-lite"/>
    </source>
</evidence>
<dbReference type="AlphaFoldDB" id="A0A0M0BUP4"/>
<dbReference type="SUPFAM" id="SSF88659">
    <property type="entry name" value="Sigma3 and sigma4 domains of RNA polymerase sigma factors"/>
    <property type="match status" value="1"/>
</dbReference>
<dbReference type="PATRIC" id="fig|1685124.3.peg.585"/>
<gene>
    <name evidence="3" type="ORF">AC477_03115</name>
</gene>
<dbReference type="InterPro" id="IPR002852">
    <property type="entry name" value="UPF0251"/>
</dbReference>
<dbReference type="PANTHER" id="PTHR37478:SF2">
    <property type="entry name" value="UPF0251 PROTEIN TK0562"/>
    <property type="match status" value="1"/>
</dbReference>
<sequence length="102" mass="11508">MPQRRRCRRGNRGRLPKPVTIPNASKVERFIPEPRTTSESINIEPAEVEALRLVDLEGLSQEEAGLEMGVSRGTVWRFLQSARKKVTRALTEGRPLTVVNDT</sequence>